<comment type="caution">
    <text evidence="7">The sequence shown here is derived from an EMBL/GenBank/DDBJ whole genome shotgun (WGS) entry which is preliminary data.</text>
</comment>
<comment type="similarity">
    <text evidence="6">Belongs to the Vsr family.</text>
</comment>
<evidence type="ECO:0000256" key="2">
    <source>
        <dbReference type="ARBA" id="ARBA00022759"/>
    </source>
</evidence>
<sequence length="144" mass="16375">MLFGVVSEYTPWASSAAVRATMRGNRRRDTVPELAIRRAVHALGLRYRVDAKPIPDLNRRADLVFTRARVAVFVDGCYWHGCPDHGTVAVTNADYWTSKIRRNRARDRDTDAVLAARGWVALRIWEHEPVASAVERIVTAVRRH</sequence>
<keyword evidence="4" id="KW-0378">Hydrolase</keyword>
<evidence type="ECO:0000256" key="6">
    <source>
        <dbReference type="ARBA" id="ARBA00029466"/>
    </source>
</evidence>
<protein>
    <submittedName>
        <fullName evidence="7">Very short patch repair endonuclease</fullName>
    </submittedName>
</protein>
<dbReference type="Pfam" id="PF03852">
    <property type="entry name" value="Vsr"/>
    <property type="match status" value="1"/>
</dbReference>
<evidence type="ECO:0000256" key="5">
    <source>
        <dbReference type="ARBA" id="ARBA00023204"/>
    </source>
</evidence>
<dbReference type="GO" id="GO:0004519">
    <property type="term" value="F:endonuclease activity"/>
    <property type="evidence" value="ECO:0007669"/>
    <property type="project" value="UniProtKB-KW"/>
</dbReference>
<keyword evidence="1" id="KW-0540">Nuclease</keyword>
<evidence type="ECO:0000256" key="4">
    <source>
        <dbReference type="ARBA" id="ARBA00022801"/>
    </source>
</evidence>
<organism evidence="7 8">
    <name type="scientific">Nocardioides endophyticus</name>
    <dbReference type="NCBI Taxonomy" id="1353775"/>
    <lineage>
        <taxon>Bacteria</taxon>
        <taxon>Bacillati</taxon>
        <taxon>Actinomycetota</taxon>
        <taxon>Actinomycetes</taxon>
        <taxon>Propionibacteriales</taxon>
        <taxon>Nocardioidaceae</taxon>
        <taxon>Nocardioides</taxon>
    </lineage>
</organism>
<dbReference type="RefSeq" id="WP_345528304.1">
    <property type="nucleotide sequence ID" value="NZ_BAABKN010000023.1"/>
</dbReference>
<dbReference type="Proteomes" id="UP001499882">
    <property type="component" value="Unassembled WGS sequence"/>
</dbReference>
<keyword evidence="3" id="KW-0227">DNA damage</keyword>
<reference evidence="8" key="1">
    <citation type="journal article" date="2019" name="Int. J. Syst. Evol. Microbiol.">
        <title>The Global Catalogue of Microorganisms (GCM) 10K type strain sequencing project: providing services to taxonomists for standard genome sequencing and annotation.</title>
        <authorList>
            <consortium name="The Broad Institute Genomics Platform"/>
            <consortium name="The Broad Institute Genome Sequencing Center for Infectious Disease"/>
            <person name="Wu L."/>
            <person name="Ma J."/>
        </authorList>
    </citation>
    <scope>NUCLEOTIDE SEQUENCE [LARGE SCALE GENOMIC DNA]</scope>
    <source>
        <strain evidence="8">JCM 18532</strain>
    </source>
</reference>
<accession>A0ABP8Z6E3</accession>
<dbReference type="Gene3D" id="3.40.960.10">
    <property type="entry name" value="VSR Endonuclease"/>
    <property type="match status" value="1"/>
</dbReference>
<keyword evidence="5" id="KW-0234">DNA repair</keyword>
<dbReference type="CDD" id="cd00221">
    <property type="entry name" value="Vsr"/>
    <property type="match status" value="1"/>
</dbReference>
<proteinExistence type="inferred from homology"/>
<evidence type="ECO:0000313" key="8">
    <source>
        <dbReference type="Proteomes" id="UP001499882"/>
    </source>
</evidence>
<evidence type="ECO:0000256" key="3">
    <source>
        <dbReference type="ARBA" id="ARBA00022763"/>
    </source>
</evidence>
<gene>
    <name evidence="7" type="ORF">GCM10023350_36010</name>
</gene>
<evidence type="ECO:0000313" key="7">
    <source>
        <dbReference type="EMBL" id="GAA4747891.1"/>
    </source>
</evidence>
<dbReference type="EMBL" id="BAABKN010000023">
    <property type="protein sequence ID" value="GAA4747891.1"/>
    <property type="molecule type" value="Genomic_DNA"/>
</dbReference>
<name>A0ABP8Z6E3_9ACTN</name>
<dbReference type="InterPro" id="IPR011335">
    <property type="entry name" value="Restrct_endonuc-II-like"/>
</dbReference>
<dbReference type="NCBIfam" id="TIGR00632">
    <property type="entry name" value="vsr"/>
    <property type="match status" value="1"/>
</dbReference>
<keyword evidence="2 7" id="KW-0255">Endonuclease</keyword>
<evidence type="ECO:0000256" key="1">
    <source>
        <dbReference type="ARBA" id="ARBA00022722"/>
    </source>
</evidence>
<dbReference type="SUPFAM" id="SSF52980">
    <property type="entry name" value="Restriction endonuclease-like"/>
    <property type="match status" value="1"/>
</dbReference>
<dbReference type="InterPro" id="IPR004603">
    <property type="entry name" value="DNA_mismatch_endonuc_vsr"/>
</dbReference>
<keyword evidence="8" id="KW-1185">Reference proteome</keyword>